<dbReference type="EMBL" id="LBUE01000005">
    <property type="protein sequence ID" value="KKQ56598.1"/>
    <property type="molecule type" value="Genomic_DNA"/>
</dbReference>
<evidence type="ECO:0000256" key="1">
    <source>
        <dbReference type="SAM" id="MobiDB-lite"/>
    </source>
</evidence>
<comment type="caution">
    <text evidence="2">The sequence shown here is derived from an EMBL/GenBank/DDBJ whole genome shotgun (WGS) entry which is preliminary data.</text>
</comment>
<accession>A0A0G0IMU8</accession>
<gene>
    <name evidence="2" type="ORF">US75_C0005G0023</name>
</gene>
<dbReference type="AlphaFoldDB" id="A0A0G0IMU8"/>
<reference evidence="2 3" key="1">
    <citation type="journal article" date="2015" name="Nature">
        <title>rRNA introns, odd ribosomes, and small enigmatic genomes across a large radiation of phyla.</title>
        <authorList>
            <person name="Brown C.T."/>
            <person name="Hug L.A."/>
            <person name="Thomas B.C."/>
            <person name="Sharon I."/>
            <person name="Castelle C.J."/>
            <person name="Singh A."/>
            <person name="Wilkins M.J."/>
            <person name="Williams K.H."/>
            <person name="Banfield J.F."/>
        </authorList>
    </citation>
    <scope>NUCLEOTIDE SEQUENCE [LARGE SCALE GENOMIC DNA]</scope>
</reference>
<feature type="compositionally biased region" description="Low complexity" evidence="1">
    <location>
        <begin position="15"/>
        <end position="27"/>
    </location>
</feature>
<sequence length="685" mass="78570">MAIERNMFPEQNSFQNGQEQQGAQQEQQLTPELLRQMDTRELYTVPGGIRIVEFREALHSGDTKKIQSSLEKSLAWIEGVTNGIDAKNYGIYEFTEHTDDDREIVDLKNMFESVETSIDRPNAQYLTMAIEDALETTIEKAQVYRDNSAVYVEIFKSSRKQYYQNLNDYYKKRNEEEHMLPPETIEAYVTAEANEEKSRMDTLSKSLKDIKGLRHHYDARTKVFEPLFVFSQRTCEDESDWMELSKRSPKPDKGHWSGFYRSNRLVSEGQKESVWGQAVSDTEVAIERVRWGNIKLYKNDGSEISDGYDVYTNGFRTTVEFVSWAKAILPYTNIGGVERIDVLFAAWKQATIKGTLSRLSWGVKETQTGSGVYEYNFGNPPFSNDIRGKLIHSDKYRAKEWGWCANNSNGEIVDLDEWVLRDKVGRVLKRMTEQDYQSYVQYAQNHRTKPYKAISNSGHPLSIGRIGKVLDDYESYTTIRLEDFKYTDADESSKELPDGKYSLHDLVYRYGISRSSPDFPWSATEIKTGKEAAGEPPHNTWGAYHLNTIRGEDIRTASQRLGPHIREIADANRMTSGYFESSTMRNWEKVKKLLPGQLVNGVPKNPFAWKLLGDLRAGVREKYTPDWMVGEIGYRTMDNQNKINNTKVGESASGAMSISDILSNAMRIGVISTAESNWIYKQLVD</sequence>
<organism evidence="2 3">
    <name type="scientific">Candidatus Woesebacteria bacterium GW2011_GWC1_38_13</name>
    <dbReference type="NCBI Taxonomy" id="1618583"/>
    <lineage>
        <taxon>Bacteria</taxon>
        <taxon>Candidatus Woeseibacteriota</taxon>
    </lineage>
</organism>
<name>A0A0G0IMU8_9BACT</name>
<dbReference type="Proteomes" id="UP000034096">
    <property type="component" value="Unassembled WGS sequence"/>
</dbReference>
<proteinExistence type="predicted"/>
<feature type="region of interest" description="Disordered" evidence="1">
    <location>
        <begin position="1"/>
        <end position="27"/>
    </location>
</feature>
<dbReference type="STRING" id="1618583.US75_C0005G0023"/>
<evidence type="ECO:0000313" key="2">
    <source>
        <dbReference type="EMBL" id="KKQ56598.1"/>
    </source>
</evidence>
<evidence type="ECO:0000313" key="3">
    <source>
        <dbReference type="Proteomes" id="UP000034096"/>
    </source>
</evidence>
<protein>
    <submittedName>
        <fullName evidence="2">Uncharacterized protein</fullName>
    </submittedName>
</protein>